<keyword evidence="4 5" id="KW-0238">DNA-binding</keyword>
<evidence type="ECO:0000313" key="8">
    <source>
        <dbReference type="Proteomes" id="UP000007819"/>
    </source>
</evidence>
<keyword evidence="1" id="KW-0479">Metal-binding</keyword>
<sequence>MFIIIGIVVHRFPNPRTDFVRLKKWIDLVGLNEMDPNDVYKKKFICNNHFDEQCFSPGTKRLNARSYPTLLLPGSTNSKPSQPSVKASISIHQSDVVNRMRDTVDRLRSRTNNSYSN</sequence>
<feature type="domain" description="THAP-type" evidence="6">
    <location>
        <begin position="1"/>
        <end position="71"/>
    </location>
</feature>
<protein>
    <recommendedName>
        <fullName evidence="6">THAP-type domain-containing protein</fullName>
    </recommendedName>
</protein>
<dbReference type="OrthoDB" id="6613830at2759"/>
<reference evidence="8" key="1">
    <citation type="submission" date="2010-06" db="EMBL/GenBank/DDBJ databases">
        <authorList>
            <person name="Jiang H."/>
            <person name="Abraham K."/>
            <person name="Ali S."/>
            <person name="Alsbrooks S.L."/>
            <person name="Anim B.N."/>
            <person name="Anosike U.S."/>
            <person name="Attaway T."/>
            <person name="Bandaranaike D.P."/>
            <person name="Battles P.K."/>
            <person name="Bell S.N."/>
            <person name="Bell A.V."/>
            <person name="Beltran B."/>
            <person name="Bickham C."/>
            <person name="Bustamante Y."/>
            <person name="Caleb T."/>
            <person name="Canada A."/>
            <person name="Cardenas V."/>
            <person name="Carter K."/>
            <person name="Chacko J."/>
            <person name="Chandrabose M.N."/>
            <person name="Chavez D."/>
            <person name="Chavez A."/>
            <person name="Chen L."/>
            <person name="Chu H.-S."/>
            <person name="Claassen K.J."/>
            <person name="Cockrell R."/>
            <person name="Collins M."/>
            <person name="Cooper J.A."/>
            <person name="Cree A."/>
            <person name="Curry S.M."/>
            <person name="Da Y."/>
            <person name="Dao M.D."/>
            <person name="Das B."/>
            <person name="Davila M.-L."/>
            <person name="Davy-Carroll L."/>
            <person name="Denson S."/>
            <person name="Dinh H."/>
            <person name="Ebong V.E."/>
            <person name="Edwards J.R."/>
            <person name="Egan A."/>
            <person name="El-Daye J."/>
            <person name="Escobedo L."/>
            <person name="Fernandez S."/>
            <person name="Fernando P.R."/>
            <person name="Flagg N."/>
            <person name="Forbes L.D."/>
            <person name="Fowler R.G."/>
            <person name="Fu Q."/>
            <person name="Gabisi R.A."/>
            <person name="Ganer J."/>
            <person name="Garbino Pronczuk A."/>
            <person name="Garcia R.M."/>
            <person name="Garner T."/>
            <person name="Garrett T.E."/>
            <person name="Gonzalez D.A."/>
            <person name="Hamid H."/>
            <person name="Hawkins E.S."/>
            <person name="Hirani K."/>
            <person name="Hogues M.E."/>
            <person name="Hollins B."/>
            <person name="Hsiao C.-H."/>
            <person name="Jabil R."/>
            <person name="James M.L."/>
            <person name="Jhangiani S.N."/>
            <person name="Johnson B."/>
            <person name="Johnson Q."/>
            <person name="Joshi V."/>
            <person name="Kalu J.B."/>
            <person name="Kam C."/>
            <person name="Kashfia A."/>
            <person name="Keebler J."/>
            <person name="Kisamo H."/>
            <person name="Kovar C.L."/>
            <person name="Lago L.A."/>
            <person name="Lai C.-Y."/>
            <person name="Laidlaw J."/>
            <person name="Lara F."/>
            <person name="Le T.-K."/>
            <person name="Lee S.L."/>
            <person name="Legall F.H."/>
            <person name="Lemon S.J."/>
            <person name="Lewis L.R."/>
            <person name="Li B."/>
            <person name="Liu Y."/>
            <person name="Liu Y.-S."/>
            <person name="Lopez J."/>
            <person name="Lozado R.J."/>
            <person name="Lu J."/>
            <person name="Madu R.C."/>
            <person name="Maheshwari M."/>
            <person name="Maheshwari R."/>
            <person name="Malloy K."/>
            <person name="Martinez E."/>
            <person name="Mathew T."/>
            <person name="Mercado I.C."/>
            <person name="Mercado C."/>
            <person name="Meyer B."/>
            <person name="Montgomery K."/>
            <person name="Morgan M.B."/>
            <person name="Munidasa M."/>
            <person name="Nazareth L.V."/>
            <person name="Nelson J."/>
            <person name="Ng B.M."/>
            <person name="Nguyen N.B."/>
            <person name="Nguyen P.Q."/>
            <person name="Nguyen T."/>
            <person name="Obregon M."/>
            <person name="Okwuonu G.O."/>
            <person name="Onwere C.G."/>
            <person name="Orozco G."/>
            <person name="Parra A."/>
            <person name="Patel S."/>
            <person name="Patil S."/>
            <person name="Perez A."/>
            <person name="Perez Y."/>
            <person name="Pham C."/>
            <person name="Primus E.L."/>
            <person name="Pu L.-L."/>
            <person name="Puazo M."/>
            <person name="Qin X."/>
            <person name="Quiroz J.B."/>
            <person name="Reese J."/>
            <person name="Richards S."/>
            <person name="Rives C.M."/>
            <person name="Robberts R."/>
            <person name="Ruiz S.J."/>
            <person name="Ruiz M.J."/>
            <person name="Santibanez J."/>
            <person name="Schneider B.W."/>
            <person name="Sisson I."/>
            <person name="Smith M."/>
            <person name="Sodergren E."/>
            <person name="Song X.-Z."/>
            <person name="Song B.B."/>
            <person name="Summersgill H."/>
            <person name="Thelus R."/>
            <person name="Thornton R.D."/>
            <person name="Trejos Z.Y."/>
            <person name="Usmani K."/>
            <person name="Vattathil S."/>
            <person name="Villasana D."/>
            <person name="Walker D.L."/>
            <person name="Wang S."/>
            <person name="Wang K."/>
            <person name="White C.S."/>
            <person name="Williams A.C."/>
            <person name="Williamson J."/>
            <person name="Wilson K."/>
            <person name="Woghiren I.O."/>
            <person name="Woodworth J.R."/>
            <person name="Worley K.C."/>
            <person name="Wright R.A."/>
            <person name="Wu W."/>
            <person name="Young L."/>
            <person name="Zhang L."/>
            <person name="Zhang J."/>
            <person name="Zhu Y."/>
            <person name="Muzny D.M."/>
            <person name="Weinstock G."/>
            <person name="Gibbs R.A."/>
        </authorList>
    </citation>
    <scope>NUCLEOTIDE SEQUENCE [LARGE SCALE GENOMIC DNA]</scope>
    <source>
        <strain evidence="8">LSR1</strain>
    </source>
</reference>
<evidence type="ECO:0000256" key="4">
    <source>
        <dbReference type="ARBA" id="ARBA00023125"/>
    </source>
</evidence>
<dbReference type="GeneID" id="115035096"/>
<dbReference type="KEGG" id="api:115035096"/>
<evidence type="ECO:0000256" key="3">
    <source>
        <dbReference type="ARBA" id="ARBA00022833"/>
    </source>
</evidence>
<evidence type="ECO:0000259" key="6">
    <source>
        <dbReference type="PROSITE" id="PS50950"/>
    </source>
</evidence>
<dbReference type="Proteomes" id="UP000007819">
    <property type="component" value="Unassembled WGS sequence"/>
</dbReference>
<dbReference type="InterPro" id="IPR006612">
    <property type="entry name" value="THAP_Znf"/>
</dbReference>
<dbReference type="EnsemblMetazoa" id="XM_029492745.1">
    <property type="protein sequence ID" value="XP_029348605.1"/>
    <property type="gene ID" value="LOC115035096"/>
</dbReference>
<dbReference type="AlphaFoldDB" id="A0A8R2JXD7"/>
<dbReference type="Pfam" id="PF05485">
    <property type="entry name" value="THAP"/>
    <property type="match status" value="1"/>
</dbReference>
<dbReference type="SMART" id="SM00980">
    <property type="entry name" value="THAP"/>
    <property type="match status" value="1"/>
</dbReference>
<evidence type="ECO:0000313" key="7">
    <source>
        <dbReference type="EnsemblMetazoa" id="XP_029348605.1"/>
    </source>
</evidence>
<keyword evidence="8" id="KW-1185">Reference proteome</keyword>
<keyword evidence="2 5" id="KW-0863">Zinc-finger</keyword>
<organism evidence="7 8">
    <name type="scientific">Acyrthosiphon pisum</name>
    <name type="common">Pea aphid</name>
    <dbReference type="NCBI Taxonomy" id="7029"/>
    <lineage>
        <taxon>Eukaryota</taxon>
        <taxon>Metazoa</taxon>
        <taxon>Ecdysozoa</taxon>
        <taxon>Arthropoda</taxon>
        <taxon>Hexapoda</taxon>
        <taxon>Insecta</taxon>
        <taxon>Pterygota</taxon>
        <taxon>Neoptera</taxon>
        <taxon>Paraneoptera</taxon>
        <taxon>Hemiptera</taxon>
        <taxon>Sternorrhyncha</taxon>
        <taxon>Aphidomorpha</taxon>
        <taxon>Aphidoidea</taxon>
        <taxon>Aphididae</taxon>
        <taxon>Macrosiphini</taxon>
        <taxon>Acyrthosiphon</taxon>
    </lineage>
</organism>
<dbReference type="GO" id="GO:0003677">
    <property type="term" value="F:DNA binding"/>
    <property type="evidence" value="ECO:0007669"/>
    <property type="project" value="UniProtKB-UniRule"/>
</dbReference>
<accession>A0A8R2JXD7</accession>
<proteinExistence type="predicted"/>
<dbReference type="SUPFAM" id="SSF57716">
    <property type="entry name" value="Glucocorticoid receptor-like (DNA-binding domain)"/>
    <property type="match status" value="1"/>
</dbReference>
<name>A0A8R2JXD7_ACYPI</name>
<keyword evidence="3" id="KW-0862">Zinc</keyword>
<evidence type="ECO:0000256" key="2">
    <source>
        <dbReference type="ARBA" id="ARBA00022771"/>
    </source>
</evidence>
<dbReference type="SMART" id="SM00692">
    <property type="entry name" value="DM3"/>
    <property type="match status" value="1"/>
</dbReference>
<dbReference type="RefSeq" id="XP_029348605.1">
    <property type="nucleotide sequence ID" value="XM_029492745.1"/>
</dbReference>
<dbReference type="PROSITE" id="PS50950">
    <property type="entry name" value="ZF_THAP"/>
    <property type="match status" value="1"/>
</dbReference>
<reference evidence="7" key="2">
    <citation type="submission" date="2022-06" db="UniProtKB">
        <authorList>
            <consortium name="EnsemblMetazoa"/>
        </authorList>
    </citation>
    <scope>IDENTIFICATION</scope>
</reference>
<dbReference type="GO" id="GO:0008270">
    <property type="term" value="F:zinc ion binding"/>
    <property type="evidence" value="ECO:0007669"/>
    <property type="project" value="UniProtKB-KW"/>
</dbReference>
<evidence type="ECO:0000256" key="5">
    <source>
        <dbReference type="PROSITE-ProRule" id="PRU00309"/>
    </source>
</evidence>
<evidence type="ECO:0000256" key="1">
    <source>
        <dbReference type="ARBA" id="ARBA00022723"/>
    </source>
</evidence>